<sequence>MKQTKKLRRSNNRVVFGVLGGFAEYFEIDAKIVRLLFMVIALLVIIGSHFHIGFGSWLLIYLLATILMPAPVGSWLNIFSQLRDASREQQANGQAKSGPSPRRTTRQKTNPQKPTIIVDGEVLDESNPKKDK</sequence>
<dbReference type="Pfam" id="PF04024">
    <property type="entry name" value="PspC"/>
    <property type="match status" value="1"/>
</dbReference>
<name>A0ABM8Z9W8_9LACO</name>
<evidence type="ECO:0000259" key="3">
    <source>
        <dbReference type="Pfam" id="PF04024"/>
    </source>
</evidence>
<evidence type="ECO:0000313" key="5">
    <source>
        <dbReference type="Proteomes" id="UP000789719"/>
    </source>
</evidence>
<gene>
    <name evidence="4" type="ORF">WGH24286_00700</name>
</gene>
<reference evidence="4 5" key="1">
    <citation type="submission" date="2021-11" db="EMBL/GenBank/DDBJ databases">
        <authorList>
            <person name="Depoorter E."/>
        </authorList>
    </citation>
    <scope>NUCLEOTIDE SEQUENCE [LARGE SCALE GENOMIC DNA]</scope>
    <source>
        <strain evidence="4 5">LMG 24286</strain>
    </source>
</reference>
<dbReference type="RefSeq" id="WP_230098377.1">
    <property type="nucleotide sequence ID" value="NZ_CAKKNT010000006.1"/>
</dbReference>
<dbReference type="InterPro" id="IPR007168">
    <property type="entry name" value="Phageshock_PspC_N"/>
</dbReference>
<evidence type="ECO:0000313" key="4">
    <source>
        <dbReference type="EMBL" id="CAH0418282.1"/>
    </source>
</evidence>
<feature type="transmembrane region" description="Helical" evidence="2">
    <location>
        <begin position="32"/>
        <end position="52"/>
    </location>
</feature>
<dbReference type="Proteomes" id="UP000789719">
    <property type="component" value="Unassembled WGS sequence"/>
</dbReference>
<keyword evidence="2" id="KW-1133">Transmembrane helix</keyword>
<proteinExistence type="predicted"/>
<accession>A0ABM8Z9W8</accession>
<keyword evidence="5" id="KW-1185">Reference proteome</keyword>
<feature type="domain" description="Phage shock protein PspC N-terminal" evidence="3">
    <location>
        <begin position="5"/>
        <end position="70"/>
    </location>
</feature>
<feature type="compositionally biased region" description="Polar residues" evidence="1">
    <location>
        <begin position="88"/>
        <end position="97"/>
    </location>
</feature>
<evidence type="ECO:0000256" key="1">
    <source>
        <dbReference type="SAM" id="MobiDB-lite"/>
    </source>
</evidence>
<dbReference type="EMBL" id="CAKKNT010000006">
    <property type="protein sequence ID" value="CAH0418282.1"/>
    <property type="molecule type" value="Genomic_DNA"/>
</dbReference>
<feature type="region of interest" description="Disordered" evidence="1">
    <location>
        <begin position="87"/>
        <end position="132"/>
    </location>
</feature>
<keyword evidence="2" id="KW-0472">Membrane</keyword>
<keyword evidence="2" id="KW-0812">Transmembrane</keyword>
<comment type="caution">
    <text evidence="4">The sequence shown here is derived from an EMBL/GenBank/DDBJ whole genome shotgun (WGS) entry which is preliminary data.</text>
</comment>
<feature type="transmembrane region" description="Helical" evidence="2">
    <location>
        <begin position="58"/>
        <end position="79"/>
    </location>
</feature>
<organism evidence="4 5">
    <name type="scientific">Periweissella ghanensis</name>
    <dbReference type="NCBI Taxonomy" id="467997"/>
    <lineage>
        <taxon>Bacteria</taxon>
        <taxon>Bacillati</taxon>
        <taxon>Bacillota</taxon>
        <taxon>Bacilli</taxon>
        <taxon>Lactobacillales</taxon>
        <taxon>Lactobacillaceae</taxon>
        <taxon>Periweissella</taxon>
    </lineage>
</organism>
<evidence type="ECO:0000256" key="2">
    <source>
        <dbReference type="SAM" id="Phobius"/>
    </source>
</evidence>
<protein>
    <recommendedName>
        <fullName evidence="3">Phage shock protein PspC N-terminal domain-containing protein</fullName>
    </recommendedName>
</protein>